<feature type="domain" description="Gfo/Idh/MocA-like oxidoreductase N-terminal" evidence="2">
    <location>
        <begin position="42"/>
        <end position="172"/>
    </location>
</feature>
<keyword evidence="1" id="KW-0472">Membrane</keyword>
<dbReference type="Proteomes" id="UP000321532">
    <property type="component" value="Unassembled WGS sequence"/>
</dbReference>
<sequence>MQESNSSRRNFIRNIATAGVALGLAGGNFSLYGQNVSREKKRVGIIGLDTSHSVAFTKVLNDPQAAPEYGGYKVVVAYPKGSNDIESSVKRIPGYIEEVQKYGVKIVDSIKKLLNEVDVVLLETNDGRLHLEQALQVFKAGKPTFIDKPIAASLADAMAIFEAAKRYKVPVFSSSSLRYMPSAQEVVQGKVGKVLGAEAFSPMHLESTHPDLVWYGIHGVETLYTVMGTGCKSVVRVHTPDTDVVVGTWADGRIGTFRGLRKGKPDYGGMAFGEKGNLALGPYGGYNPLLIQIIKFFQTGQPPVSAEETTEMFAFMEAADESKRHGGVPVTLESAYQKARQAAARK</sequence>
<feature type="transmembrane region" description="Helical" evidence="1">
    <location>
        <begin position="12"/>
        <end position="32"/>
    </location>
</feature>
<keyword evidence="1" id="KW-1133">Transmembrane helix</keyword>
<keyword evidence="1" id="KW-0812">Transmembrane</keyword>
<dbReference type="SUPFAM" id="SSF51735">
    <property type="entry name" value="NAD(P)-binding Rossmann-fold domains"/>
    <property type="match status" value="1"/>
</dbReference>
<dbReference type="PANTHER" id="PTHR43818">
    <property type="entry name" value="BCDNA.GH03377"/>
    <property type="match status" value="1"/>
</dbReference>
<comment type="caution">
    <text evidence="3">The sequence shown here is derived from an EMBL/GenBank/DDBJ whole genome shotgun (WGS) entry which is preliminary data.</text>
</comment>
<dbReference type="RefSeq" id="WP_146897785.1">
    <property type="nucleotide sequence ID" value="NZ_BJYS01000015.1"/>
</dbReference>
<dbReference type="PANTHER" id="PTHR43818:SF9">
    <property type="entry name" value="HYPOTHETICAL OXIDOREDUCTASE"/>
    <property type="match status" value="1"/>
</dbReference>
<evidence type="ECO:0000313" key="4">
    <source>
        <dbReference type="Proteomes" id="UP000321532"/>
    </source>
</evidence>
<accession>A0A512AXR9</accession>
<dbReference type="InterPro" id="IPR019546">
    <property type="entry name" value="TAT_signal_bac_arc"/>
</dbReference>
<dbReference type="NCBIfam" id="TIGR01409">
    <property type="entry name" value="TAT_signal_seq"/>
    <property type="match status" value="1"/>
</dbReference>
<dbReference type="Gene3D" id="3.30.360.10">
    <property type="entry name" value="Dihydrodipicolinate Reductase, domain 2"/>
    <property type="match status" value="1"/>
</dbReference>
<dbReference type="InterPro" id="IPR036291">
    <property type="entry name" value="NAD(P)-bd_dom_sf"/>
</dbReference>
<evidence type="ECO:0000256" key="1">
    <source>
        <dbReference type="SAM" id="Phobius"/>
    </source>
</evidence>
<dbReference type="InterPro" id="IPR050463">
    <property type="entry name" value="Gfo/Idh/MocA_oxidrdct_glycsds"/>
</dbReference>
<dbReference type="EMBL" id="BJYS01000015">
    <property type="protein sequence ID" value="GEO04516.1"/>
    <property type="molecule type" value="Genomic_DNA"/>
</dbReference>
<dbReference type="Gene3D" id="3.40.50.720">
    <property type="entry name" value="NAD(P)-binding Rossmann-like Domain"/>
    <property type="match status" value="1"/>
</dbReference>
<evidence type="ECO:0000259" key="2">
    <source>
        <dbReference type="Pfam" id="PF01408"/>
    </source>
</evidence>
<keyword evidence="4" id="KW-1185">Reference proteome</keyword>
<dbReference type="GO" id="GO:0000166">
    <property type="term" value="F:nucleotide binding"/>
    <property type="evidence" value="ECO:0007669"/>
    <property type="project" value="InterPro"/>
</dbReference>
<proteinExistence type="predicted"/>
<dbReference type="AlphaFoldDB" id="A0A512AXR9"/>
<name>A0A512AXR9_9BACT</name>
<gene>
    <name evidence="3" type="ORF">AAE02nite_21800</name>
</gene>
<evidence type="ECO:0000313" key="3">
    <source>
        <dbReference type="EMBL" id="GEO04516.1"/>
    </source>
</evidence>
<dbReference type="Pfam" id="PF01408">
    <property type="entry name" value="GFO_IDH_MocA"/>
    <property type="match status" value="1"/>
</dbReference>
<organism evidence="3 4">
    <name type="scientific">Adhaeribacter aerolatus</name>
    <dbReference type="NCBI Taxonomy" id="670289"/>
    <lineage>
        <taxon>Bacteria</taxon>
        <taxon>Pseudomonadati</taxon>
        <taxon>Bacteroidota</taxon>
        <taxon>Cytophagia</taxon>
        <taxon>Cytophagales</taxon>
        <taxon>Hymenobacteraceae</taxon>
        <taxon>Adhaeribacter</taxon>
    </lineage>
</organism>
<dbReference type="OrthoDB" id="1408251at2"/>
<reference evidence="3 4" key="1">
    <citation type="submission" date="2019-07" db="EMBL/GenBank/DDBJ databases">
        <title>Whole genome shotgun sequence of Adhaeribacter aerolatus NBRC 106133.</title>
        <authorList>
            <person name="Hosoyama A."/>
            <person name="Uohara A."/>
            <person name="Ohji S."/>
            <person name="Ichikawa N."/>
        </authorList>
    </citation>
    <scope>NUCLEOTIDE SEQUENCE [LARGE SCALE GENOMIC DNA]</scope>
    <source>
        <strain evidence="3 4">NBRC 106133</strain>
    </source>
</reference>
<protein>
    <submittedName>
        <fullName evidence="3">Dehydrogenase</fullName>
    </submittedName>
</protein>
<dbReference type="InterPro" id="IPR000683">
    <property type="entry name" value="Gfo/Idh/MocA-like_OxRdtase_N"/>
</dbReference>